<keyword evidence="6" id="KW-1185">Reference proteome</keyword>
<keyword evidence="3" id="KW-1133">Transmembrane helix</keyword>
<sequence length="209" mass="22191">MSNVPPPHGVQSPGPYRQPPYGGYRPQPPRKRRTWPWVLGAFVVVFVVIVGGCGALLTSATNKVAQEARNGTPTSAMDSAAAPGTQVRDGKFGFTVTRVDPPTKTVGTDEITKRDAQGEYILIHVDITNTAAAPQIYFADNQKLIDSQGKVYSDDSTAEVNLNPNLATTINPGNHISVILAYDVPAGTTPAVMDFHDSAFSGGTKVALN</sequence>
<name>A0ABW6S7I1_9NOCA</name>
<dbReference type="Proteomes" id="UP001601992">
    <property type="component" value="Unassembled WGS sequence"/>
</dbReference>
<accession>A0ABW6S7I1</accession>
<dbReference type="InterPro" id="IPR029051">
    <property type="entry name" value="DUF4352"/>
</dbReference>
<gene>
    <name evidence="5" type="ORF">ACFYXQ_25610</name>
</gene>
<dbReference type="InterPro" id="IPR029050">
    <property type="entry name" value="Immunoprotect_excell_Ig-like"/>
</dbReference>
<evidence type="ECO:0000313" key="6">
    <source>
        <dbReference type="Proteomes" id="UP001601992"/>
    </source>
</evidence>
<feature type="transmembrane region" description="Helical" evidence="3">
    <location>
        <begin position="35"/>
        <end position="57"/>
    </location>
</feature>
<keyword evidence="1" id="KW-0732">Signal</keyword>
<feature type="compositionally biased region" description="Low complexity" evidence="2">
    <location>
        <begin position="13"/>
        <end position="25"/>
    </location>
</feature>
<evidence type="ECO:0000313" key="5">
    <source>
        <dbReference type="EMBL" id="MFF3571161.1"/>
    </source>
</evidence>
<keyword evidence="3" id="KW-0812">Transmembrane</keyword>
<evidence type="ECO:0000256" key="1">
    <source>
        <dbReference type="ARBA" id="ARBA00022729"/>
    </source>
</evidence>
<keyword evidence="3" id="KW-0472">Membrane</keyword>
<dbReference type="Gene3D" id="2.60.40.1240">
    <property type="match status" value="1"/>
</dbReference>
<dbReference type="Pfam" id="PF11611">
    <property type="entry name" value="DUF4352"/>
    <property type="match status" value="1"/>
</dbReference>
<dbReference type="RefSeq" id="WP_387405238.1">
    <property type="nucleotide sequence ID" value="NZ_JBIAQY010000009.1"/>
</dbReference>
<protein>
    <submittedName>
        <fullName evidence="5">DUF4352 domain-containing protein</fullName>
    </submittedName>
</protein>
<comment type="caution">
    <text evidence="5">The sequence shown here is derived from an EMBL/GenBank/DDBJ whole genome shotgun (WGS) entry which is preliminary data.</text>
</comment>
<dbReference type="EMBL" id="JBIAQY010000009">
    <property type="protein sequence ID" value="MFF3571161.1"/>
    <property type="molecule type" value="Genomic_DNA"/>
</dbReference>
<proteinExistence type="predicted"/>
<reference evidence="5 6" key="1">
    <citation type="submission" date="2024-10" db="EMBL/GenBank/DDBJ databases">
        <title>The Natural Products Discovery Center: Release of the First 8490 Sequenced Strains for Exploring Actinobacteria Biosynthetic Diversity.</title>
        <authorList>
            <person name="Kalkreuter E."/>
            <person name="Kautsar S.A."/>
            <person name="Yang D."/>
            <person name="Bader C.D."/>
            <person name="Teijaro C.N."/>
            <person name="Fluegel L."/>
            <person name="Davis C.M."/>
            <person name="Simpson J.R."/>
            <person name="Lauterbach L."/>
            <person name="Steele A.D."/>
            <person name="Gui C."/>
            <person name="Meng S."/>
            <person name="Li G."/>
            <person name="Viehrig K."/>
            <person name="Ye F."/>
            <person name="Su P."/>
            <person name="Kiefer A.F."/>
            <person name="Nichols A."/>
            <person name="Cepeda A.J."/>
            <person name="Yan W."/>
            <person name="Fan B."/>
            <person name="Jiang Y."/>
            <person name="Adhikari A."/>
            <person name="Zheng C.-J."/>
            <person name="Schuster L."/>
            <person name="Cowan T.M."/>
            <person name="Smanski M.J."/>
            <person name="Chevrette M.G."/>
            <person name="De Carvalho L.P.S."/>
            <person name="Shen B."/>
        </authorList>
    </citation>
    <scope>NUCLEOTIDE SEQUENCE [LARGE SCALE GENOMIC DNA]</scope>
    <source>
        <strain evidence="5 6">NPDC002593</strain>
    </source>
</reference>
<evidence type="ECO:0000256" key="2">
    <source>
        <dbReference type="SAM" id="MobiDB-lite"/>
    </source>
</evidence>
<feature type="domain" description="DUF4352" evidence="4">
    <location>
        <begin position="84"/>
        <end position="203"/>
    </location>
</feature>
<organism evidence="5 6">
    <name type="scientific">Nocardia jiangxiensis</name>
    <dbReference type="NCBI Taxonomy" id="282685"/>
    <lineage>
        <taxon>Bacteria</taxon>
        <taxon>Bacillati</taxon>
        <taxon>Actinomycetota</taxon>
        <taxon>Actinomycetes</taxon>
        <taxon>Mycobacteriales</taxon>
        <taxon>Nocardiaceae</taxon>
        <taxon>Nocardia</taxon>
    </lineage>
</organism>
<feature type="region of interest" description="Disordered" evidence="2">
    <location>
        <begin position="1"/>
        <end position="29"/>
    </location>
</feature>
<evidence type="ECO:0000259" key="4">
    <source>
        <dbReference type="Pfam" id="PF11611"/>
    </source>
</evidence>
<evidence type="ECO:0000256" key="3">
    <source>
        <dbReference type="SAM" id="Phobius"/>
    </source>
</evidence>